<accession>A0A7J6M9B1</accession>
<comment type="caution">
    <text evidence="2">The sequence shown here is derived from an EMBL/GenBank/DDBJ whole genome shotgun (WGS) entry which is preliminary data.</text>
</comment>
<evidence type="ECO:0000313" key="2">
    <source>
        <dbReference type="EMBL" id="KAF4668095.1"/>
    </source>
</evidence>
<sequence length="429" mass="46235">MNLRTRPRASPVEQLWLNTMAFFLPLLLAALPSTAIGLVTNIFRSTGDIPRVLHIVGAGNNPPWLRGFSDAWQQFFPEPVYYHHYWDVLGPESTGCFRKHFPAYLPLYLKQETSVRLASMRYCALFDSGGVSADPGIVVQPGFPHDLLAGGHVSMLNLPIAGTSQYGLFMASPRAHPLWRQLMPQVMQYFQQYAPLPCDGPDPCDMPDPCTEESCEMPSPLVVTASIPCQGSGPCDQSMGHVVYSQVSAPCNGRDPCGDTAPVVVAANPCEAGEPCDDSAEPTPEHSVTSSVSGSPPTSMVHYTVGRGGSSTSSASPAQGSSAFQVVSFPMSSLLERVGVKSRIQFADCSRSEYIMTSYCSSTAGSDGAPLTNPPWPSYYYYPPIAPHPYPIVAPPSPYMPYPGQDYAPSGVSISERALEGVREMSVPV</sequence>
<dbReference type="AlphaFoldDB" id="A0A7J6M9B1"/>
<organism evidence="2 3">
    <name type="scientific">Perkinsus olseni</name>
    <name type="common">Perkinsus atlanticus</name>
    <dbReference type="NCBI Taxonomy" id="32597"/>
    <lineage>
        <taxon>Eukaryota</taxon>
        <taxon>Sar</taxon>
        <taxon>Alveolata</taxon>
        <taxon>Perkinsozoa</taxon>
        <taxon>Perkinsea</taxon>
        <taxon>Perkinsida</taxon>
        <taxon>Perkinsidae</taxon>
        <taxon>Perkinsus</taxon>
    </lineage>
</organism>
<reference evidence="2 3" key="1">
    <citation type="submission" date="2020-04" db="EMBL/GenBank/DDBJ databases">
        <title>Perkinsus olseni comparative genomics.</title>
        <authorList>
            <person name="Bogema D.R."/>
        </authorList>
    </citation>
    <scope>NUCLEOTIDE SEQUENCE [LARGE SCALE GENOMIC DNA]</scope>
    <source>
        <strain evidence="2">ATCC PRA-31</strain>
    </source>
</reference>
<feature type="region of interest" description="Disordered" evidence="1">
    <location>
        <begin position="274"/>
        <end position="317"/>
    </location>
</feature>
<dbReference type="Proteomes" id="UP000572268">
    <property type="component" value="Unassembled WGS sequence"/>
</dbReference>
<evidence type="ECO:0000313" key="3">
    <source>
        <dbReference type="Proteomes" id="UP000572268"/>
    </source>
</evidence>
<protein>
    <submittedName>
        <fullName evidence="2">Uncharacterized protein</fullName>
    </submittedName>
</protein>
<evidence type="ECO:0000256" key="1">
    <source>
        <dbReference type="SAM" id="MobiDB-lite"/>
    </source>
</evidence>
<gene>
    <name evidence="2" type="ORF">FOL46_002160</name>
</gene>
<dbReference type="EMBL" id="JABANN010000168">
    <property type="protein sequence ID" value="KAF4668095.1"/>
    <property type="molecule type" value="Genomic_DNA"/>
</dbReference>
<name>A0A7J6M9B1_PEROL</name>
<proteinExistence type="predicted"/>
<feature type="compositionally biased region" description="Low complexity" evidence="1">
    <location>
        <begin position="287"/>
        <end position="299"/>
    </location>
</feature>